<dbReference type="PROSITE" id="PS51257">
    <property type="entry name" value="PROKAR_LIPOPROTEIN"/>
    <property type="match status" value="1"/>
</dbReference>
<dbReference type="RefSeq" id="WP_188361701.1">
    <property type="nucleotide sequence ID" value="NZ_BMFG01000004.1"/>
</dbReference>
<gene>
    <name evidence="2" type="ORF">GCM10011343_12590</name>
</gene>
<accession>A0A916XZA7</accession>
<reference evidence="2" key="1">
    <citation type="journal article" date="2014" name="Int. J. Syst. Evol. Microbiol.">
        <title>Complete genome sequence of Corynebacterium casei LMG S-19264T (=DSM 44701T), isolated from a smear-ripened cheese.</title>
        <authorList>
            <consortium name="US DOE Joint Genome Institute (JGI-PGF)"/>
            <person name="Walter F."/>
            <person name="Albersmeier A."/>
            <person name="Kalinowski J."/>
            <person name="Ruckert C."/>
        </authorList>
    </citation>
    <scope>NUCLEOTIDE SEQUENCE</scope>
    <source>
        <strain evidence="2">CGMCC 1.12506</strain>
    </source>
</reference>
<evidence type="ECO:0000313" key="2">
    <source>
        <dbReference type="EMBL" id="GGD23850.1"/>
    </source>
</evidence>
<dbReference type="InterPro" id="IPR005184">
    <property type="entry name" value="DUF306_Meta_HslJ"/>
</dbReference>
<evidence type="ECO:0000259" key="1">
    <source>
        <dbReference type="Pfam" id="PF03724"/>
    </source>
</evidence>
<reference evidence="2" key="2">
    <citation type="submission" date="2020-09" db="EMBL/GenBank/DDBJ databases">
        <authorList>
            <person name="Sun Q."/>
            <person name="Zhou Y."/>
        </authorList>
    </citation>
    <scope>NUCLEOTIDE SEQUENCE</scope>
    <source>
        <strain evidence="2">CGMCC 1.12506</strain>
    </source>
</reference>
<name>A0A916XZA7_9FLAO</name>
<evidence type="ECO:0000313" key="3">
    <source>
        <dbReference type="Proteomes" id="UP000625735"/>
    </source>
</evidence>
<protein>
    <recommendedName>
        <fullName evidence="1">DUF306 domain-containing protein</fullName>
    </recommendedName>
</protein>
<dbReference type="Pfam" id="PF03724">
    <property type="entry name" value="META"/>
    <property type="match status" value="1"/>
</dbReference>
<dbReference type="PANTHER" id="PTHR35535">
    <property type="entry name" value="HEAT SHOCK PROTEIN HSLJ"/>
    <property type="match status" value="1"/>
</dbReference>
<dbReference type="AlphaFoldDB" id="A0A916XZA7"/>
<dbReference type="EMBL" id="BMFG01000004">
    <property type="protein sequence ID" value="GGD23850.1"/>
    <property type="molecule type" value="Genomic_DNA"/>
</dbReference>
<sequence>MRTTILTLFLIGMVVSCKTNSNLKPLPEETIEIPTKITLSYFKAIGTEPFWSLELSEALIKFTAVDESMNFNAPHVEPILAMDANVKMYRAATESGTIEITIRKATCSDSMSDTVYSYAVEVRLKKGVASDYTTLTGCGNYIVDYRLHDIWVLEELEGKNLSKDYFLDDFPFLEINSKEMNFSGFGGCNRIRGNLFQERKVVRFMDIASSKMMCDPKNKEDMFLKALTAATTYEIKNNRLYLSNPDGMKIIMKKVD</sequence>
<dbReference type="Gene3D" id="2.40.128.270">
    <property type="match status" value="1"/>
</dbReference>
<organism evidence="2 3">
    <name type="scientific">Flavobacterium orientale</name>
    <dbReference type="NCBI Taxonomy" id="1756020"/>
    <lineage>
        <taxon>Bacteria</taxon>
        <taxon>Pseudomonadati</taxon>
        <taxon>Bacteroidota</taxon>
        <taxon>Flavobacteriia</taxon>
        <taxon>Flavobacteriales</taxon>
        <taxon>Flavobacteriaceae</taxon>
        <taxon>Flavobacterium</taxon>
    </lineage>
</organism>
<dbReference type="InterPro" id="IPR053147">
    <property type="entry name" value="Hsp_HslJ-like"/>
</dbReference>
<dbReference type="Proteomes" id="UP000625735">
    <property type="component" value="Unassembled WGS sequence"/>
</dbReference>
<dbReference type="InterPro" id="IPR038670">
    <property type="entry name" value="HslJ-like_sf"/>
</dbReference>
<dbReference type="PANTHER" id="PTHR35535:SF1">
    <property type="entry name" value="HEAT SHOCK PROTEIN HSLJ"/>
    <property type="match status" value="1"/>
</dbReference>
<keyword evidence="3" id="KW-1185">Reference proteome</keyword>
<feature type="domain" description="DUF306" evidence="1">
    <location>
        <begin position="149"/>
        <end position="248"/>
    </location>
</feature>
<comment type="caution">
    <text evidence="2">The sequence shown here is derived from an EMBL/GenBank/DDBJ whole genome shotgun (WGS) entry which is preliminary data.</text>
</comment>
<proteinExistence type="predicted"/>